<keyword evidence="2" id="KW-0175">Coiled coil</keyword>
<dbReference type="PANTHER" id="PTHR30469">
    <property type="entry name" value="MULTIDRUG RESISTANCE PROTEIN MDTA"/>
    <property type="match status" value="1"/>
</dbReference>
<evidence type="ECO:0000259" key="4">
    <source>
        <dbReference type="Pfam" id="PF25967"/>
    </source>
</evidence>
<dbReference type="NCBIfam" id="TIGR01730">
    <property type="entry name" value="RND_mfp"/>
    <property type="match status" value="1"/>
</dbReference>
<proteinExistence type="inferred from homology"/>
<dbReference type="GO" id="GO:0015562">
    <property type="term" value="F:efflux transmembrane transporter activity"/>
    <property type="evidence" value="ECO:0007669"/>
    <property type="project" value="TreeGrafter"/>
</dbReference>
<name>A0AAT9FI32_9BACT</name>
<gene>
    <name evidence="5" type="ORF">NT6N_06610</name>
</gene>
<keyword evidence="3" id="KW-0812">Transmembrane</keyword>
<evidence type="ECO:0000313" key="5">
    <source>
        <dbReference type="EMBL" id="BDS05621.1"/>
    </source>
</evidence>
<feature type="transmembrane region" description="Helical" evidence="3">
    <location>
        <begin position="21"/>
        <end position="44"/>
    </location>
</feature>
<keyword evidence="3" id="KW-1133">Transmembrane helix</keyword>
<dbReference type="KEGG" id="osu:NT6N_06610"/>
<protein>
    <submittedName>
        <fullName evidence="5">RND superfamily efflux pump MFP component</fullName>
    </submittedName>
</protein>
<evidence type="ECO:0000256" key="1">
    <source>
        <dbReference type="ARBA" id="ARBA00009477"/>
    </source>
</evidence>
<dbReference type="PANTHER" id="PTHR30469:SF12">
    <property type="entry name" value="MULTIDRUG RESISTANCE PROTEIN MDTA"/>
    <property type="match status" value="1"/>
</dbReference>
<reference evidence="5" key="1">
    <citation type="submission" date="2024-07" db="EMBL/GenBank/DDBJ databases">
        <title>Complete genome sequence of Verrucomicrobiaceae bacterium NT6N.</title>
        <authorList>
            <person name="Huang C."/>
            <person name="Takami H."/>
            <person name="Hamasaki K."/>
        </authorList>
    </citation>
    <scope>NUCLEOTIDE SEQUENCE</scope>
    <source>
        <strain evidence="5">NT6N</strain>
    </source>
</reference>
<accession>A0AAT9FI32</accession>
<dbReference type="Gene3D" id="2.40.420.20">
    <property type="match status" value="1"/>
</dbReference>
<dbReference type="InterPro" id="IPR006143">
    <property type="entry name" value="RND_pump_MFP"/>
</dbReference>
<dbReference type="InterPro" id="IPR058627">
    <property type="entry name" value="MdtA-like_C"/>
</dbReference>
<dbReference type="Gene3D" id="2.40.30.170">
    <property type="match status" value="1"/>
</dbReference>
<dbReference type="Gene3D" id="2.40.50.100">
    <property type="match status" value="1"/>
</dbReference>
<dbReference type="Pfam" id="PF25967">
    <property type="entry name" value="RND-MFP_C"/>
    <property type="match status" value="1"/>
</dbReference>
<feature type="domain" description="Multidrug resistance protein MdtA-like C-terminal permuted SH3" evidence="4">
    <location>
        <begin position="337"/>
        <end position="384"/>
    </location>
</feature>
<dbReference type="Gene3D" id="1.10.287.470">
    <property type="entry name" value="Helix hairpin bin"/>
    <property type="match status" value="1"/>
</dbReference>
<organism evidence="5">
    <name type="scientific">Oceaniferula spumae</name>
    <dbReference type="NCBI Taxonomy" id="2979115"/>
    <lineage>
        <taxon>Bacteria</taxon>
        <taxon>Pseudomonadati</taxon>
        <taxon>Verrucomicrobiota</taxon>
        <taxon>Verrucomicrobiia</taxon>
        <taxon>Verrucomicrobiales</taxon>
        <taxon>Verrucomicrobiaceae</taxon>
        <taxon>Oceaniferula</taxon>
    </lineage>
</organism>
<comment type="similarity">
    <text evidence="1">Belongs to the membrane fusion protein (MFP) (TC 8.A.1) family.</text>
</comment>
<evidence type="ECO:0000256" key="2">
    <source>
        <dbReference type="SAM" id="Coils"/>
    </source>
</evidence>
<dbReference type="EMBL" id="AP026866">
    <property type="protein sequence ID" value="BDS05621.1"/>
    <property type="molecule type" value="Genomic_DNA"/>
</dbReference>
<dbReference type="GO" id="GO:1990281">
    <property type="term" value="C:efflux pump complex"/>
    <property type="evidence" value="ECO:0007669"/>
    <property type="project" value="TreeGrafter"/>
</dbReference>
<keyword evidence="3" id="KW-0472">Membrane</keyword>
<dbReference type="SUPFAM" id="SSF111369">
    <property type="entry name" value="HlyD-like secretion proteins"/>
    <property type="match status" value="1"/>
</dbReference>
<evidence type="ECO:0000256" key="3">
    <source>
        <dbReference type="SAM" id="Phobius"/>
    </source>
</evidence>
<sequence>MQFHQTDKLSLRKQWMCPGSARTITIIVISIGVLVAGVIGMSVLKKTGPKADKTAPPKVIPVVNTITAVVTDKQLEVTTQGEVEARMSTQLASEVMGRVTMVSPKLKAGGSFEKNELMLEIDNSDYVSAQARVQSALADAKLALQQEEARAEQSMRDWRKLGKGDAPDLVARKPQIASARARVKAAEADVGKATRDLERTKIRAPYLCKIDKSYIDFGAYISPGAPVADIYSIQVREVRVPVPLDDLAYLPEQGNGLIGSEVKVEADLAGKTHQWTGKIIRSEGKVDRSTMMIYLVVEIASGPNQSMEDLPPPGLFVNAAIKGRMMKNLVEMPRSALRDDNTVLTLDENSQLKIVSVDVARTMEDTVLITSGITPGVKIITSAMETPVPGMELTTEQPGKD</sequence>
<dbReference type="AlphaFoldDB" id="A0AAT9FI32"/>
<feature type="coiled-coil region" evidence="2">
    <location>
        <begin position="137"/>
        <end position="203"/>
    </location>
</feature>